<dbReference type="GO" id="GO:0003700">
    <property type="term" value="F:DNA-binding transcription factor activity"/>
    <property type="evidence" value="ECO:0007669"/>
    <property type="project" value="TreeGrafter"/>
</dbReference>
<dbReference type="PRINTS" id="PR00455">
    <property type="entry name" value="HTHTETR"/>
</dbReference>
<keyword evidence="2 4" id="KW-0238">DNA-binding</keyword>
<name>A0A839RID1_9ACTN</name>
<dbReference type="PANTHER" id="PTHR30055">
    <property type="entry name" value="HTH-TYPE TRANSCRIPTIONAL REGULATOR RUTR"/>
    <property type="match status" value="1"/>
</dbReference>
<keyword evidence="1" id="KW-0805">Transcription regulation</keyword>
<accession>A0A839RID1</accession>
<evidence type="ECO:0000256" key="3">
    <source>
        <dbReference type="ARBA" id="ARBA00023163"/>
    </source>
</evidence>
<sequence length="208" mass="23070">MSSSEQESQTDSGVAAQPPMQRRLPRAARRDQILTAATTAFARSGYAATSLEDIARQAGVSRMILYRHFDSKSDLYLQVLDRMVQRLISATESPHFTENSIRHLLDAAAEDPDGFQLLFRHTAREPEFREHTNMFQQRGVEVARQHLAAMIPDQQWAEWAAALVPAAVIEGVIAWLDAGQPDPQGAADRLMRVVSGIVEAASMDTRGE</sequence>
<dbReference type="Proteomes" id="UP000567922">
    <property type="component" value="Unassembled WGS sequence"/>
</dbReference>
<dbReference type="GO" id="GO:0000976">
    <property type="term" value="F:transcription cis-regulatory region binding"/>
    <property type="evidence" value="ECO:0007669"/>
    <property type="project" value="TreeGrafter"/>
</dbReference>
<dbReference type="PROSITE" id="PS50977">
    <property type="entry name" value="HTH_TETR_2"/>
    <property type="match status" value="1"/>
</dbReference>
<feature type="DNA-binding region" description="H-T-H motif" evidence="4">
    <location>
        <begin position="50"/>
        <end position="69"/>
    </location>
</feature>
<evidence type="ECO:0000313" key="7">
    <source>
        <dbReference type="EMBL" id="MBB3036562.1"/>
    </source>
</evidence>
<dbReference type="Pfam" id="PF00440">
    <property type="entry name" value="TetR_N"/>
    <property type="match status" value="1"/>
</dbReference>
<evidence type="ECO:0000259" key="6">
    <source>
        <dbReference type="PROSITE" id="PS50977"/>
    </source>
</evidence>
<keyword evidence="3" id="KW-0804">Transcription</keyword>
<evidence type="ECO:0000313" key="8">
    <source>
        <dbReference type="Proteomes" id="UP000567922"/>
    </source>
</evidence>
<protein>
    <submittedName>
        <fullName evidence="7">AcrR family transcriptional regulator</fullName>
    </submittedName>
</protein>
<dbReference type="FunFam" id="1.10.10.60:FF:000141">
    <property type="entry name" value="TetR family transcriptional regulator"/>
    <property type="match status" value="1"/>
</dbReference>
<dbReference type="InterPro" id="IPR009057">
    <property type="entry name" value="Homeodomain-like_sf"/>
</dbReference>
<dbReference type="OrthoDB" id="4456617at2"/>
<keyword evidence="8" id="KW-1185">Reference proteome</keyword>
<comment type="caution">
    <text evidence="7">The sequence shown here is derived from an EMBL/GenBank/DDBJ whole genome shotgun (WGS) entry which is preliminary data.</text>
</comment>
<dbReference type="InterPro" id="IPR001647">
    <property type="entry name" value="HTH_TetR"/>
</dbReference>
<evidence type="ECO:0000256" key="1">
    <source>
        <dbReference type="ARBA" id="ARBA00023015"/>
    </source>
</evidence>
<dbReference type="SUPFAM" id="SSF46689">
    <property type="entry name" value="Homeodomain-like"/>
    <property type="match status" value="1"/>
</dbReference>
<evidence type="ECO:0000256" key="4">
    <source>
        <dbReference type="PROSITE-ProRule" id="PRU00335"/>
    </source>
</evidence>
<feature type="region of interest" description="Disordered" evidence="5">
    <location>
        <begin position="1"/>
        <end position="26"/>
    </location>
</feature>
<feature type="compositionally biased region" description="Polar residues" evidence="5">
    <location>
        <begin position="1"/>
        <end position="12"/>
    </location>
</feature>
<evidence type="ECO:0000256" key="2">
    <source>
        <dbReference type="ARBA" id="ARBA00023125"/>
    </source>
</evidence>
<dbReference type="PANTHER" id="PTHR30055:SF234">
    <property type="entry name" value="HTH-TYPE TRANSCRIPTIONAL REGULATOR BETI"/>
    <property type="match status" value="1"/>
</dbReference>
<gene>
    <name evidence="7" type="ORF">FHU29_000996</name>
</gene>
<dbReference type="Gene3D" id="1.10.357.10">
    <property type="entry name" value="Tetracycline Repressor, domain 2"/>
    <property type="match status" value="1"/>
</dbReference>
<proteinExistence type="predicted"/>
<evidence type="ECO:0000256" key="5">
    <source>
        <dbReference type="SAM" id="MobiDB-lite"/>
    </source>
</evidence>
<reference evidence="7 8" key="1">
    <citation type="submission" date="2020-08" db="EMBL/GenBank/DDBJ databases">
        <title>Sequencing the genomes of 1000 actinobacteria strains.</title>
        <authorList>
            <person name="Klenk H.-P."/>
        </authorList>
    </citation>
    <scope>NUCLEOTIDE SEQUENCE [LARGE SCALE GENOMIC DNA]</scope>
    <source>
        <strain evidence="7 8">DSM 45258</strain>
    </source>
</reference>
<feature type="domain" description="HTH tetR-type" evidence="6">
    <location>
        <begin position="27"/>
        <end position="87"/>
    </location>
</feature>
<dbReference type="AlphaFoldDB" id="A0A839RID1"/>
<organism evidence="7 8">
    <name type="scientific">Hoyosella altamirensis</name>
    <dbReference type="NCBI Taxonomy" id="616997"/>
    <lineage>
        <taxon>Bacteria</taxon>
        <taxon>Bacillati</taxon>
        <taxon>Actinomycetota</taxon>
        <taxon>Actinomycetes</taxon>
        <taxon>Mycobacteriales</taxon>
        <taxon>Hoyosellaceae</taxon>
        <taxon>Hoyosella</taxon>
    </lineage>
</organism>
<dbReference type="RefSeq" id="WP_083962456.1">
    <property type="nucleotide sequence ID" value="NZ_BDDI01000015.1"/>
</dbReference>
<dbReference type="EMBL" id="JACHWS010000001">
    <property type="protein sequence ID" value="MBB3036562.1"/>
    <property type="molecule type" value="Genomic_DNA"/>
</dbReference>
<dbReference type="GO" id="GO:0045892">
    <property type="term" value="P:negative regulation of DNA-templated transcription"/>
    <property type="evidence" value="ECO:0007669"/>
    <property type="project" value="UniProtKB-ARBA"/>
</dbReference>
<dbReference type="InterPro" id="IPR050109">
    <property type="entry name" value="HTH-type_TetR-like_transc_reg"/>
</dbReference>